<accession>A0A947DAR5</accession>
<dbReference type="RefSeq" id="WP_261970349.1">
    <property type="nucleotide sequence ID" value="NZ_JAHHZF010000010.1"/>
</dbReference>
<protein>
    <submittedName>
        <fullName evidence="1">Uncharacterized protein</fullName>
    </submittedName>
</protein>
<dbReference type="EMBL" id="JAHHZF010000010">
    <property type="protein sequence ID" value="MBT9291822.1"/>
    <property type="molecule type" value="Genomic_DNA"/>
</dbReference>
<name>A0A947DAR5_9HYPH</name>
<sequence length="137" mass="14756">MRRSPLLLRPLAELDLAPFAMPLDVTGFCDWLADAEAGSAVAYYRGHLVFDRLPEKSGLSAQKRHALAAVADRVMSAATNGFCFPVQRRLGQNDWLYIAVRASRLRSASRPALRIAGPVAAVAANDFVPSPVPLVAA</sequence>
<dbReference type="AlphaFoldDB" id="A0A947DAR5"/>
<keyword evidence="2" id="KW-1185">Reference proteome</keyword>
<evidence type="ECO:0000313" key="2">
    <source>
        <dbReference type="Proteomes" id="UP000766595"/>
    </source>
</evidence>
<organism evidence="1 2">
    <name type="scientific">Prosthecodimorpha staleyi</name>
    <dbReference type="NCBI Taxonomy" id="2840188"/>
    <lineage>
        <taxon>Bacteria</taxon>
        <taxon>Pseudomonadati</taxon>
        <taxon>Pseudomonadota</taxon>
        <taxon>Alphaproteobacteria</taxon>
        <taxon>Hyphomicrobiales</taxon>
        <taxon>Ancalomicrobiaceae</taxon>
        <taxon>Prosthecodimorpha</taxon>
    </lineage>
</organism>
<evidence type="ECO:0000313" key="1">
    <source>
        <dbReference type="EMBL" id="MBT9291822.1"/>
    </source>
</evidence>
<comment type="caution">
    <text evidence="1">The sequence shown here is derived from an EMBL/GenBank/DDBJ whole genome shotgun (WGS) entry which is preliminary data.</text>
</comment>
<reference evidence="1 2" key="1">
    <citation type="submission" date="2021-06" db="EMBL/GenBank/DDBJ databases">
        <authorList>
            <person name="Grouzdev D.S."/>
            <person name="Koziaeva V."/>
        </authorList>
    </citation>
    <scope>NUCLEOTIDE SEQUENCE [LARGE SCALE GENOMIC DNA]</scope>
    <source>
        <strain evidence="1 2">22</strain>
    </source>
</reference>
<proteinExistence type="predicted"/>
<gene>
    <name evidence="1" type="ORF">KL771_20315</name>
</gene>
<dbReference type="Proteomes" id="UP000766595">
    <property type="component" value="Unassembled WGS sequence"/>
</dbReference>